<evidence type="ECO:0000256" key="4">
    <source>
        <dbReference type="ARBA" id="ARBA00022723"/>
    </source>
</evidence>
<dbReference type="InterPro" id="IPR020578">
    <property type="entry name" value="Aminotrans_V_PyrdxlP_BS"/>
</dbReference>
<dbReference type="Proteomes" id="UP000727907">
    <property type="component" value="Unassembled WGS sequence"/>
</dbReference>
<evidence type="ECO:0000256" key="3">
    <source>
        <dbReference type="ARBA" id="ARBA00022679"/>
    </source>
</evidence>
<comment type="cofactor">
    <cofactor evidence="1">
        <name>pyridoxal 5'-phosphate</name>
        <dbReference type="ChEBI" id="CHEBI:597326"/>
    </cofactor>
</comment>
<evidence type="ECO:0000256" key="1">
    <source>
        <dbReference type="ARBA" id="ARBA00001933"/>
    </source>
</evidence>
<evidence type="ECO:0000256" key="2">
    <source>
        <dbReference type="ARBA" id="ARBA00013558"/>
    </source>
</evidence>
<dbReference type="EMBL" id="JAHOPB010000003">
    <property type="protein sequence ID" value="MBU8876743.1"/>
    <property type="molecule type" value="Genomic_DNA"/>
</dbReference>
<keyword evidence="11" id="KW-1185">Reference proteome</keyword>
<dbReference type="PANTHER" id="PTHR11601:SF34">
    <property type="entry name" value="CYSTEINE DESULFURASE"/>
    <property type="match status" value="1"/>
</dbReference>
<comment type="caution">
    <text evidence="10">The sequence shown here is derived from an EMBL/GenBank/DDBJ whole genome shotgun (WGS) entry which is preliminary data.</text>
</comment>
<gene>
    <name evidence="10" type="ORF">KQ910_23410</name>
</gene>
<protein>
    <recommendedName>
        <fullName evidence="2">Cysteine desulfurase</fullName>
    </recommendedName>
</protein>
<dbReference type="RefSeq" id="WP_216965883.1">
    <property type="nucleotide sequence ID" value="NZ_JAHOPB010000003.1"/>
</dbReference>
<evidence type="ECO:0000256" key="8">
    <source>
        <dbReference type="RuleBase" id="RU004075"/>
    </source>
</evidence>
<comment type="similarity">
    <text evidence="8">Belongs to the class-V pyridoxal-phosphate-dependent aminotransferase family.</text>
</comment>
<dbReference type="PANTHER" id="PTHR11601">
    <property type="entry name" value="CYSTEINE DESULFURYLASE FAMILY MEMBER"/>
    <property type="match status" value="1"/>
</dbReference>
<keyword evidence="6" id="KW-0408">Iron</keyword>
<name>A0ABS6IQ66_9HYPH</name>
<proteinExistence type="inferred from homology"/>
<accession>A0ABS6IQ66</accession>
<dbReference type="Pfam" id="PF00266">
    <property type="entry name" value="Aminotran_5"/>
    <property type="match status" value="1"/>
</dbReference>
<dbReference type="InterPro" id="IPR000192">
    <property type="entry name" value="Aminotrans_V_dom"/>
</dbReference>
<keyword evidence="7" id="KW-0411">Iron-sulfur</keyword>
<reference evidence="10 11" key="1">
    <citation type="submission" date="2021-06" db="EMBL/GenBank/DDBJ databases">
        <authorList>
            <person name="Lee D.H."/>
        </authorList>
    </citation>
    <scope>NUCLEOTIDE SEQUENCE [LARGE SCALE GENOMIC DNA]</scope>
    <source>
        <strain evidence="10 11">MMS21-HV4-11</strain>
    </source>
</reference>
<dbReference type="PIRSF" id="PIRSF005572">
    <property type="entry name" value="NifS"/>
    <property type="match status" value="1"/>
</dbReference>
<evidence type="ECO:0000313" key="11">
    <source>
        <dbReference type="Proteomes" id="UP000727907"/>
    </source>
</evidence>
<evidence type="ECO:0000313" key="10">
    <source>
        <dbReference type="EMBL" id="MBU8876743.1"/>
    </source>
</evidence>
<keyword evidence="4" id="KW-0479">Metal-binding</keyword>
<organism evidence="10 11">
    <name type="scientific">Reyranella humidisoli</name>
    <dbReference type="NCBI Taxonomy" id="2849149"/>
    <lineage>
        <taxon>Bacteria</taxon>
        <taxon>Pseudomonadati</taxon>
        <taxon>Pseudomonadota</taxon>
        <taxon>Alphaproteobacteria</taxon>
        <taxon>Hyphomicrobiales</taxon>
        <taxon>Reyranellaceae</taxon>
        <taxon>Reyranella</taxon>
    </lineage>
</organism>
<keyword evidence="3" id="KW-0808">Transferase</keyword>
<keyword evidence="5" id="KW-0663">Pyridoxal phosphate</keyword>
<evidence type="ECO:0000259" key="9">
    <source>
        <dbReference type="Pfam" id="PF00266"/>
    </source>
</evidence>
<dbReference type="InterPro" id="IPR016454">
    <property type="entry name" value="Cysteine_dSase"/>
</dbReference>
<evidence type="ECO:0000256" key="7">
    <source>
        <dbReference type="ARBA" id="ARBA00023014"/>
    </source>
</evidence>
<dbReference type="PROSITE" id="PS00595">
    <property type="entry name" value="AA_TRANSFER_CLASS_5"/>
    <property type="match status" value="1"/>
</dbReference>
<feature type="domain" description="Aminotransferase class V" evidence="9">
    <location>
        <begin position="6"/>
        <end position="350"/>
    </location>
</feature>
<evidence type="ECO:0000256" key="6">
    <source>
        <dbReference type="ARBA" id="ARBA00023004"/>
    </source>
</evidence>
<sequence length="376" mass="38565">MSAPAYLDHNATSPLRPVAFDAMVEALRAGGNPSSVHDAGRKARAIVDKARREVASLVGALPTETIFTSGGTEANNLALSGAGRRRVLVSAIEHDSVRRGVPHAEILPVDSDGVLDLAALDATLAASSEPVLVSVMLANNETGVLQPIAEVVRLARAVGALVHCDAVQGAGKVPVDLQGLGVDYLSLSAHKLGGPTGVGALVVRNGAPFSPDRLGGGQESNRRAGTENVAGIAGFGAAAQAARVGLDVTGMRDQLELSLVQIAPGATVFGAKAPRIGNTTCISMPGVPAETQVMALDLAGVCISAGAACSSGKVQRSPVLTAMGVAAEEATWATRISLGWNTEPADIERLITAWQNLYIRVRQSDISHTHSRARAA</sequence>
<evidence type="ECO:0000256" key="5">
    <source>
        <dbReference type="ARBA" id="ARBA00022898"/>
    </source>
</evidence>